<dbReference type="PANTHER" id="PTHR20935:SF1">
    <property type="entry name" value="SLL1549 PROTEIN"/>
    <property type="match status" value="1"/>
</dbReference>
<keyword evidence="1" id="KW-0378">Hydrolase</keyword>
<dbReference type="PANTHER" id="PTHR20935">
    <property type="entry name" value="PHOSPHOGLYCERATE MUTASE-RELATED"/>
    <property type="match status" value="1"/>
</dbReference>
<feature type="compositionally biased region" description="Basic and acidic residues" evidence="2">
    <location>
        <begin position="17"/>
        <end position="30"/>
    </location>
</feature>
<organism evidence="3 4">
    <name type="scientific">Micromonospora peucetia</name>
    <dbReference type="NCBI Taxonomy" id="47871"/>
    <lineage>
        <taxon>Bacteria</taxon>
        <taxon>Bacillati</taxon>
        <taxon>Actinomycetota</taxon>
        <taxon>Actinomycetes</taxon>
        <taxon>Micromonosporales</taxon>
        <taxon>Micromonosporaceae</taxon>
        <taxon>Micromonospora</taxon>
    </lineage>
</organism>
<dbReference type="OrthoDB" id="9810154at2"/>
<evidence type="ECO:0000313" key="4">
    <source>
        <dbReference type="Proteomes" id="UP000199343"/>
    </source>
</evidence>
<accession>A0A1C6UV19</accession>
<protein>
    <submittedName>
        <fullName evidence="3">Phosphohistidine phosphatase</fullName>
    </submittedName>
</protein>
<dbReference type="GO" id="GO:0016787">
    <property type="term" value="F:hydrolase activity"/>
    <property type="evidence" value="ECO:0007669"/>
    <property type="project" value="UniProtKB-KW"/>
</dbReference>
<dbReference type="EMBL" id="FMIC01000002">
    <property type="protein sequence ID" value="SCL57703.1"/>
    <property type="molecule type" value="Genomic_DNA"/>
</dbReference>
<reference evidence="3 4" key="1">
    <citation type="submission" date="2016-06" db="EMBL/GenBank/DDBJ databases">
        <authorList>
            <person name="Kjaerup R.B."/>
            <person name="Dalgaard T.S."/>
            <person name="Juul-Madsen H.R."/>
        </authorList>
    </citation>
    <scope>NUCLEOTIDE SEQUENCE [LARGE SCALE GENOMIC DNA]</scope>
    <source>
        <strain evidence="3 4">DSM 43363</strain>
    </source>
</reference>
<dbReference type="SMART" id="SM00855">
    <property type="entry name" value="PGAM"/>
    <property type="match status" value="1"/>
</dbReference>
<dbReference type="Pfam" id="PF00300">
    <property type="entry name" value="His_Phos_1"/>
    <property type="match status" value="1"/>
</dbReference>
<proteinExistence type="predicted"/>
<evidence type="ECO:0000256" key="2">
    <source>
        <dbReference type="SAM" id="MobiDB-lite"/>
    </source>
</evidence>
<feature type="region of interest" description="Disordered" evidence="2">
    <location>
        <begin position="157"/>
        <end position="178"/>
    </location>
</feature>
<dbReference type="SUPFAM" id="SSF53254">
    <property type="entry name" value="Phosphoglycerate mutase-like"/>
    <property type="match status" value="1"/>
</dbReference>
<dbReference type="RefSeq" id="WP_091625060.1">
    <property type="nucleotide sequence ID" value="NZ_FMIC01000002.1"/>
</dbReference>
<gene>
    <name evidence="3" type="ORF">GA0070608_1864</name>
</gene>
<dbReference type="AlphaFoldDB" id="A0A1C6UV19"/>
<dbReference type="InterPro" id="IPR029033">
    <property type="entry name" value="His_PPase_superfam"/>
</dbReference>
<name>A0A1C6UV19_9ACTN</name>
<dbReference type="Proteomes" id="UP000199343">
    <property type="component" value="Unassembled WGS sequence"/>
</dbReference>
<feature type="compositionally biased region" description="Basic residues" evidence="2">
    <location>
        <begin position="1"/>
        <end position="10"/>
    </location>
</feature>
<sequence length="178" mass="19219">MTDAHAHKRTLVLLRHARAEPPGETPDVRRPLATRGRADAAAAGVWLARHDLLPDVVICSTARRTRETWHGAAMGMTGSPPEGGSAGPAPMVRYEADAYEAHPEDLLTLVRHVDPAVRTVLLIAHNPGISLFSALLDPERADPDGMRTSDVVVHRPDVDWPELGPGQAPITDRHTARG</sequence>
<evidence type="ECO:0000256" key="1">
    <source>
        <dbReference type="ARBA" id="ARBA00022801"/>
    </source>
</evidence>
<dbReference type="STRING" id="47871.GA0070608_1864"/>
<feature type="region of interest" description="Disordered" evidence="2">
    <location>
        <begin position="1"/>
        <end position="30"/>
    </location>
</feature>
<dbReference type="Gene3D" id="3.40.50.1240">
    <property type="entry name" value="Phosphoglycerate mutase-like"/>
    <property type="match status" value="1"/>
</dbReference>
<dbReference type="InterPro" id="IPR013078">
    <property type="entry name" value="His_Pase_superF_clade-1"/>
</dbReference>
<dbReference type="InterPro" id="IPR051021">
    <property type="entry name" value="Mito_Ser/Thr_phosphatase"/>
</dbReference>
<evidence type="ECO:0000313" key="3">
    <source>
        <dbReference type="EMBL" id="SCL57703.1"/>
    </source>
</evidence>